<name>A0A7K0FNA7_9SPHI</name>
<comment type="caution">
    <text evidence="2">The sequence shown here is derived from an EMBL/GenBank/DDBJ whole genome shotgun (WGS) entry which is preliminary data.</text>
</comment>
<dbReference type="Pfam" id="PF08818">
    <property type="entry name" value="DUF1801"/>
    <property type="match status" value="1"/>
</dbReference>
<dbReference type="RefSeq" id="WP_154287443.1">
    <property type="nucleotide sequence ID" value="NZ_WKJI01000002.1"/>
</dbReference>
<feature type="domain" description="YdhG-like" evidence="1">
    <location>
        <begin position="20"/>
        <end position="111"/>
    </location>
</feature>
<protein>
    <submittedName>
        <fullName evidence="2">DUF1801 domain-containing protein</fullName>
    </submittedName>
</protein>
<gene>
    <name evidence="2" type="ORF">GJJ64_08845</name>
</gene>
<dbReference type="InterPro" id="IPR014922">
    <property type="entry name" value="YdhG-like"/>
</dbReference>
<proteinExistence type="predicted"/>
<evidence type="ECO:0000259" key="1">
    <source>
        <dbReference type="Pfam" id="PF08818"/>
    </source>
</evidence>
<dbReference type="Proteomes" id="UP000462931">
    <property type="component" value="Unassembled WGS sequence"/>
</dbReference>
<organism evidence="2 3">
    <name type="scientific">Pedobacter puniceum</name>
    <dbReference type="NCBI Taxonomy" id="2666136"/>
    <lineage>
        <taxon>Bacteria</taxon>
        <taxon>Pseudomonadati</taxon>
        <taxon>Bacteroidota</taxon>
        <taxon>Sphingobacteriia</taxon>
        <taxon>Sphingobacteriales</taxon>
        <taxon>Sphingobacteriaceae</taxon>
        <taxon>Pedobacter</taxon>
    </lineage>
</organism>
<dbReference type="EMBL" id="WKJI01000002">
    <property type="protein sequence ID" value="MRX47292.1"/>
    <property type="molecule type" value="Genomic_DNA"/>
</dbReference>
<dbReference type="AlphaFoldDB" id="A0A7K0FNA7"/>
<evidence type="ECO:0000313" key="3">
    <source>
        <dbReference type="Proteomes" id="UP000462931"/>
    </source>
</evidence>
<dbReference type="Gene3D" id="3.90.1150.200">
    <property type="match status" value="1"/>
</dbReference>
<evidence type="ECO:0000313" key="2">
    <source>
        <dbReference type="EMBL" id="MRX47292.1"/>
    </source>
</evidence>
<dbReference type="SUPFAM" id="SSF159888">
    <property type="entry name" value="YdhG-like"/>
    <property type="match status" value="1"/>
</dbReference>
<accession>A0A7K0FNA7</accession>
<reference evidence="2 3" key="1">
    <citation type="submission" date="2019-11" db="EMBL/GenBank/DDBJ databases">
        <authorList>
            <person name="Cheng Q."/>
            <person name="Yang Z."/>
        </authorList>
    </citation>
    <scope>NUCLEOTIDE SEQUENCE [LARGE SCALE GENOMIC DNA]</scope>
    <source>
        <strain evidence="2 3">HX-22-1</strain>
    </source>
</reference>
<sequence>MENYESVEAYIAHFPEVIQHQLKQIREIIKRLAPDAVESISYGMPAYKLYKKPLVYFAAFKNHIGFYATPSGHTAFAEDLSIYKQGKGSVQFPLNQPIPYALIEKIVAFRVEENKSVL</sequence>
<keyword evidence="3" id="KW-1185">Reference proteome</keyword>